<keyword evidence="2" id="KW-0479">Metal-binding</keyword>
<evidence type="ECO:0000256" key="2">
    <source>
        <dbReference type="ARBA" id="ARBA00022723"/>
    </source>
</evidence>
<dbReference type="InterPro" id="IPR017900">
    <property type="entry name" value="4Fe4S_Fe_S_CS"/>
</dbReference>
<dbReference type="OrthoDB" id="9798098at2"/>
<dbReference type="InterPro" id="IPR004090">
    <property type="entry name" value="Chemotax_Me-accpt_rcpt"/>
</dbReference>
<dbReference type="GO" id="GO:0016020">
    <property type="term" value="C:membrane"/>
    <property type="evidence" value="ECO:0007669"/>
    <property type="project" value="InterPro"/>
</dbReference>
<dbReference type="PROSITE" id="PS50111">
    <property type="entry name" value="CHEMOTAXIS_TRANSDUC_2"/>
    <property type="match status" value="1"/>
</dbReference>
<protein>
    <submittedName>
        <fullName evidence="11">Transcriptional regulator</fullName>
    </submittedName>
</protein>
<evidence type="ECO:0000256" key="3">
    <source>
        <dbReference type="ARBA" id="ARBA00023004"/>
    </source>
</evidence>
<keyword evidence="12" id="KW-1185">Reference proteome</keyword>
<dbReference type="GO" id="GO:0006935">
    <property type="term" value="P:chemotaxis"/>
    <property type="evidence" value="ECO:0007669"/>
    <property type="project" value="InterPro"/>
</dbReference>
<sequence length="640" mass="72574">MELIYTNDLCTGCNKCVRGCPVLTANIATQEGYVTVDPDKCIACGECFDVCPHEARDYYDDTDRFFEDLASGKKISVILAPAFLANYPKEYQRVLGYLKSKGVNHICSVSFGADITTWGYLKYITEHKFFGGISQPCPAVVTYVEKYIPELIPRLMPVHSPMMCTAIYMKKYMQVTDEIAFISPCIAKKLEITDPNCGGYVSYNVTFEKMMKYIGNDYEGCEPYTDELEYGLGSLYPMPGGLRENVEHFLGKEQVVRQVEGEHEAYEYLRSYTKRIQQNKELPFMVDILNCAKGCLYGTATDPKRGTDDVMLTIAKLRNSKTSAKQEKAHFGRKSKSRSPWADTLTPEERLKNFMDAFGKLDINDFMRSYTNRAVHIEEPSEQEKNRLFAEMKKDTYEEQHRDCESCGYSSCTNMVRAIHNGVNVKENCVHYVRGMAEEETKKIAELRDQERTEQEIRQQKITDITDRFITLSDNIAELNTANEESANEATNLAQYIQDISRLCDELNESIRIMSDFISVYKKSNEDISAIAGQTNLLSLNASIEAARAGENGRGFAVVAEEIRTLSDSTKDLLTQNDQKAEAILPKITQSMDSIKDLVESMNTMTQKVSTIAANTEEISSQTTYVQNMTEEMRDEVKEL</sequence>
<dbReference type="InterPro" id="IPR007202">
    <property type="entry name" value="4Fe-4S_dom"/>
</dbReference>
<dbReference type="Gene3D" id="1.10.287.950">
    <property type="entry name" value="Methyl-accepting chemotaxis protein"/>
    <property type="match status" value="1"/>
</dbReference>
<dbReference type="GO" id="GO:0051539">
    <property type="term" value="F:4 iron, 4 sulfur cluster binding"/>
    <property type="evidence" value="ECO:0007669"/>
    <property type="project" value="UniProtKB-KW"/>
</dbReference>
<evidence type="ECO:0000256" key="5">
    <source>
        <dbReference type="ARBA" id="ARBA00023224"/>
    </source>
</evidence>
<dbReference type="InterPro" id="IPR004089">
    <property type="entry name" value="MCPsignal_dom"/>
</dbReference>
<evidence type="ECO:0000259" key="8">
    <source>
        <dbReference type="PROSITE" id="PS50111"/>
    </source>
</evidence>
<dbReference type="SMART" id="SM00283">
    <property type="entry name" value="MA"/>
    <property type="match status" value="1"/>
</dbReference>
<dbReference type="PANTHER" id="PTHR32089:SF112">
    <property type="entry name" value="LYSOZYME-LIKE PROTEIN-RELATED"/>
    <property type="match status" value="1"/>
</dbReference>
<dbReference type="Gene3D" id="3.30.70.20">
    <property type="match status" value="1"/>
</dbReference>
<keyword evidence="4" id="KW-0411">Iron-sulfur</keyword>
<keyword evidence="5 7" id="KW-0807">Transducer</keyword>
<dbReference type="Pfam" id="PF13237">
    <property type="entry name" value="Fer4_10"/>
    <property type="match status" value="1"/>
</dbReference>
<evidence type="ECO:0000256" key="6">
    <source>
        <dbReference type="ARBA" id="ARBA00029447"/>
    </source>
</evidence>
<name>A0A0M6WFE8_9FIRM</name>
<evidence type="ECO:0000313" key="12">
    <source>
        <dbReference type="Proteomes" id="UP000049979"/>
    </source>
</evidence>
<evidence type="ECO:0000256" key="7">
    <source>
        <dbReference type="PROSITE-ProRule" id="PRU00284"/>
    </source>
</evidence>
<dbReference type="Pfam" id="PF00015">
    <property type="entry name" value="MCPsignal"/>
    <property type="match status" value="1"/>
</dbReference>
<dbReference type="EMBL" id="CVRR01000006">
    <property type="protein sequence ID" value="CRL34370.1"/>
    <property type="molecule type" value="Genomic_DNA"/>
</dbReference>
<evidence type="ECO:0000313" key="11">
    <source>
        <dbReference type="EMBL" id="CRL34370.1"/>
    </source>
</evidence>
<evidence type="ECO:0000259" key="10">
    <source>
        <dbReference type="PROSITE" id="PS51656"/>
    </source>
</evidence>
<dbReference type="Gene3D" id="3.40.950.10">
    <property type="entry name" value="Fe-only Hydrogenase (Larger Subunit), Chain L, domain 3"/>
    <property type="match status" value="1"/>
</dbReference>
<dbReference type="GO" id="GO:0046872">
    <property type="term" value="F:metal ion binding"/>
    <property type="evidence" value="ECO:0007669"/>
    <property type="project" value="UniProtKB-KW"/>
</dbReference>
<dbReference type="PROSITE" id="PS51379">
    <property type="entry name" value="4FE4S_FER_2"/>
    <property type="match status" value="2"/>
</dbReference>
<organism evidence="11 12">
    <name type="scientific">Roseburia faecis</name>
    <dbReference type="NCBI Taxonomy" id="301302"/>
    <lineage>
        <taxon>Bacteria</taxon>
        <taxon>Bacillati</taxon>
        <taxon>Bacillota</taxon>
        <taxon>Clostridia</taxon>
        <taxon>Lachnospirales</taxon>
        <taxon>Lachnospiraceae</taxon>
        <taxon>Roseburia</taxon>
    </lineage>
</organism>
<keyword evidence="1" id="KW-0004">4Fe-4S</keyword>
<dbReference type="SUPFAM" id="SSF54862">
    <property type="entry name" value="4Fe-4S ferredoxins"/>
    <property type="match status" value="1"/>
</dbReference>
<dbReference type="Pfam" id="PF02906">
    <property type="entry name" value="Fe_hyd_lg_C"/>
    <property type="match status" value="1"/>
</dbReference>
<feature type="domain" description="4Fe-4S ferredoxin-type" evidence="9">
    <location>
        <begin position="32"/>
        <end position="61"/>
    </location>
</feature>
<dbReference type="InterPro" id="IPR009016">
    <property type="entry name" value="Fe_hydrogenase"/>
</dbReference>
<evidence type="ECO:0000256" key="4">
    <source>
        <dbReference type="ARBA" id="ARBA00023014"/>
    </source>
</evidence>
<evidence type="ECO:0000256" key="1">
    <source>
        <dbReference type="ARBA" id="ARBA00022485"/>
    </source>
</evidence>
<dbReference type="AlphaFoldDB" id="A0A0M6WFE8"/>
<dbReference type="InterPro" id="IPR017896">
    <property type="entry name" value="4Fe4S_Fe-S-bd"/>
</dbReference>
<feature type="domain" description="Methyl-accepting transducer" evidence="8">
    <location>
        <begin position="441"/>
        <end position="640"/>
    </location>
</feature>
<dbReference type="Proteomes" id="UP000049979">
    <property type="component" value="Unassembled WGS sequence"/>
</dbReference>
<evidence type="ECO:0000259" key="9">
    <source>
        <dbReference type="PROSITE" id="PS51379"/>
    </source>
</evidence>
<dbReference type="GO" id="GO:0004888">
    <property type="term" value="F:transmembrane signaling receptor activity"/>
    <property type="evidence" value="ECO:0007669"/>
    <property type="project" value="InterPro"/>
</dbReference>
<dbReference type="GO" id="GO:0007165">
    <property type="term" value="P:signal transduction"/>
    <property type="evidence" value="ECO:0007669"/>
    <property type="project" value="UniProtKB-KW"/>
</dbReference>
<dbReference type="PROSITE" id="PS00198">
    <property type="entry name" value="4FE4S_FER_1"/>
    <property type="match status" value="1"/>
</dbReference>
<comment type="similarity">
    <text evidence="6">Belongs to the methyl-accepting chemotaxis (MCP) protein family.</text>
</comment>
<dbReference type="RefSeq" id="WP_055067154.1">
    <property type="nucleotide sequence ID" value="NZ_CP173697.1"/>
</dbReference>
<reference evidence="12" key="1">
    <citation type="submission" date="2015-05" db="EMBL/GenBank/DDBJ databases">
        <authorList>
            <consortium name="Pathogen Informatics"/>
        </authorList>
    </citation>
    <scope>NUCLEOTIDE SEQUENCE [LARGE SCALE GENOMIC DNA]</scope>
    <source>
        <strain evidence="12">M72</strain>
    </source>
</reference>
<dbReference type="PRINTS" id="PR00260">
    <property type="entry name" value="CHEMTRNSDUCR"/>
</dbReference>
<dbReference type="InterPro" id="IPR004108">
    <property type="entry name" value="Fe_hydrogenase_lsu_C"/>
</dbReference>
<feature type="domain" description="4Fe-4S ferredoxin-type" evidence="9">
    <location>
        <begin position="1"/>
        <end position="30"/>
    </location>
</feature>
<dbReference type="SUPFAM" id="SSF53920">
    <property type="entry name" value="Fe-only hydrogenase"/>
    <property type="match status" value="1"/>
</dbReference>
<keyword evidence="3" id="KW-0408">Iron</keyword>
<dbReference type="SUPFAM" id="SSF58104">
    <property type="entry name" value="Methyl-accepting chemotaxis protein (MCP) signaling domain"/>
    <property type="match status" value="1"/>
</dbReference>
<gene>
    <name evidence="11" type="ORF">M72_21021</name>
</gene>
<dbReference type="PANTHER" id="PTHR32089">
    <property type="entry name" value="METHYL-ACCEPTING CHEMOTAXIS PROTEIN MCPB"/>
    <property type="match status" value="1"/>
</dbReference>
<accession>A0A0M6WFE8</accession>
<dbReference type="PROSITE" id="PS51656">
    <property type="entry name" value="4FE4S"/>
    <property type="match status" value="1"/>
</dbReference>
<feature type="domain" description="4Fe-4S" evidence="10">
    <location>
        <begin position="384"/>
        <end position="446"/>
    </location>
</feature>
<proteinExistence type="inferred from homology"/>
<dbReference type="STRING" id="301302.ERS852420_00391"/>